<comment type="caution">
    <text evidence="2">The sequence shown here is derived from an EMBL/GenBank/DDBJ whole genome shotgun (WGS) entry which is preliminary data.</text>
</comment>
<keyword evidence="1" id="KW-1133">Transmembrane helix</keyword>
<feature type="transmembrane region" description="Helical" evidence="1">
    <location>
        <begin position="66"/>
        <end position="86"/>
    </location>
</feature>
<evidence type="ECO:0000256" key="1">
    <source>
        <dbReference type="SAM" id="Phobius"/>
    </source>
</evidence>
<feature type="transmembrane region" description="Helical" evidence="1">
    <location>
        <begin position="30"/>
        <end position="54"/>
    </location>
</feature>
<dbReference type="EMBL" id="JAOYFB010000005">
    <property type="protein sequence ID" value="KAK4015436.1"/>
    <property type="molecule type" value="Genomic_DNA"/>
</dbReference>
<keyword evidence="1" id="KW-0472">Membrane</keyword>
<keyword evidence="1" id="KW-0812">Transmembrane</keyword>
<proteinExistence type="predicted"/>
<protein>
    <submittedName>
        <fullName evidence="2">Uncharacterized protein</fullName>
    </submittedName>
</protein>
<evidence type="ECO:0000313" key="2">
    <source>
        <dbReference type="EMBL" id="KAK4015436.1"/>
    </source>
</evidence>
<name>A0ABQ9ZR86_9CRUS</name>
<keyword evidence="3" id="KW-1185">Reference proteome</keyword>
<gene>
    <name evidence="2" type="ORF">OUZ56_030416</name>
</gene>
<dbReference type="Proteomes" id="UP001234178">
    <property type="component" value="Unassembled WGS sequence"/>
</dbReference>
<organism evidence="2 3">
    <name type="scientific">Daphnia magna</name>
    <dbReference type="NCBI Taxonomy" id="35525"/>
    <lineage>
        <taxon>Eukaryota</taxon>
        <taxon>Metazoa</taxon>
        <taxon>Ecdysozoa</taxon>
        <taxon>Arthropoda</taxon>
        <taxon>Crustacea</taxon>
        <taxon>Branchiopoda</taxon>
        <taxon>Diplostraca</taxon>
        <taxon>Cladocera</taxon>
        <taxon>Anomopoda</taxon>
        <taxon>Daphniidae</taxon>
        <taxon>Daphnia</taxon>
    </lineage>
</organism>
<evidence type="ECO:0000313" key="3">
    <source>
        <dbReference type="Proteomes" id="UP001234178"/>
    </source>
</evidence>
<accession>A0ABQ9ZR86</accession>
<sequence length="103" mass="11572">MLGVLTPEILVHGNEKSGKIDFLSSRFPCFALLVVAVVLLKISLFADFINFLFCDKRGFLRIVWQRPFIFCLVVISLSAGSLPHHFHSSSVSVLIHHLSLNHL</sequence>
<reference evidence="2 3" key="1">
    <citation type="journal article" date="2023" name="Nucleic Acids Res.">
        <title>The hologenome of Daphnia magna reveals possible DNA methylation and microbiome-mediated evolution of the host genome.</title>
        <authorList>
            <person name="Chaturvedi A."/>
            <person name="Li X."/>
            <person name="Dhandapani V."/>
            <person name="Marshall H."/>
            <person name="Kissane S."/>
            <person name="Cuenca-Cambronero M."/>
            <person name="Asole G."/>
            <person name="Calvet F."/>
            <person name="Ruiz-Romero M."/>
            <person name="Marangio P."/>
            <person name="Guigo R."/>
            <person name="Rago D."/>
            <person name="Mirbahai L."/>
            <person name="Eastwood N."/>
            <person name="Colbourne J.K."/>
            <person name="Zhou J."/>
            <person name="Mallon E."/>
            <person name="Orsini L."/>
        </authorList>
    </citation>
    <scope>NUCLEOTIDE SEQUENCE [LARGE SCALE GENOMIC DNA]</scope>
    <source>
        <strain evidence="2">LRV0_1</strain>
    </source>
</reference>